<dbReference type="GO" id="GO:0006955">
    <property type="term" value="P:immune response"/>
    <property type="evidence" value="ECO:0007669"/>
    <property type="project" value="TreeGrafter"/>
</dbReference>
<keyword evidence="4" id="KW-1133">Transmembrane helix</keyword>
<feature type="compositionally biased region" description="Basic and acidic residues" evidence="3">
    <location>
        <begin position="366"/>
        <end position="376"/>
    </location>
</feature>
<evidence type="ECO:0000256" key="1">
    <source>
        <dbReference type="ARBA" id="ARBA00023180"/>
    </source>
</evidence>
<dbReference type="OMA" id="YYDINIR"/>
<name>A0A3Q2YQ97_HIPCM</name>
<dbReference type="SUPFAM" id="SSF48726">
    <property type="entry name" value="Immunoglobulin"/>
    <property type="match status" value="1"/>
</dbReference>
<feature type="signal peptide" evidence="5">
    <location>
        <begin position="1"/>
        <end position="22"/>
    </location>
</feature>
<dbReference type="Pfam" id="PF07654">
    <property type="entry name" value="C1-set"/>
    <property type="match status" value="1"/>
</dbReference>
<reference evidence="7" key="1">
    <citation type="submission" date="2025-08" db="UniProtKB">
        <authorList>
            <consortium name="Ensembl"/>
        </authorList>
    </citation>
    <scope>IDENTIFICATION</scope>
</reference>
<dbReference type="GeneID" id="109527994"/>
<evidence type="ECO:0000313" key="8">
    <source>
        <dbReference type="Proteomes" id="UP000264820"/>
    </source>
</evidence>
<organism evidence="7 8">
    <name type="scientific">Hippocampus comes</name>
    <name type="common">Tiger tail seahorse</name>
    <dbReference type="NCBI Taxonomy" id="109280"/>
    <lineage>
        <taxon>Eukaryota</taxon>
        <taxon>Metazoa</taxon>
        <taxon>Chordata</taxon>
        <taxon>Craniata</taxon>
        <taxon>Vertebrata</taxon>
        <taxon>Euteleostomi</taxon>
        <taxon>Actinopterygii</taxon>
        <taxon>Neopterygii</taxon>
        <taxon>Teleostei</taxon>
        <taxon>Neoteleostei</taxon>
        <taxon>Acanthomorphata</taxon>
        <taxon>Syngnathiaria</taxon>
        <taxon>Syngnathiformes</taxon>
        <taxon>Syngnathoidei</taxon>
        <taxon>Syngnathidae</taxon>
        <taxon>Hippocampus</taxon>
    </lineage>
</organism>
<feature type="domain" description="Ig-like" evidence="6">
    <location>
        <begin position="207"/>
        <end position="280"/>
    </location>
</feature>
<dbReference type="Gene3D" id="3.30.500.10">
    <property type="entry name" value="MHC class I-like antigen recognition-like"/>
    <property type="match status" value="1"/>
</dbReference>
<sequence>MSKMIILFGLFVVAAQLQVVRPVIHSLKYFRTAYSPTPNSLEYWMVAYLDDVQFVRYHIKSRTYEPTQEWMNKVTVEDPDYWERGRDRNINKEQVFKVDLENMRKSFNHTGGVHMIQRISGCDWDEEADKIYGSTHISHDGEDYLTFDLQTLTWIAVHPQAFATKLKWDQLDAYRQYKQRYHMEICPSWMKKYLKYGSDVVLRTELPVMSLLQKTPSSPITCHVTGFYPYKAALFWRKDGADLHEDVEMGETLPNHDGTFQMTAHLKAELPADAEDRYECVFQLSGVEGDMVTKLDRRLILSNERDREEEIRKMTLAVAIPVVLLVLLALLLVVFVKLYKSRRAKYTAASVDGDSELTPGPPSEPDSERVSEPTSL</sequence>
<evidence type="ECO:0000256" key="3">
    <source>
        <dbReference type="SAM" id="MobiDB-lite"/>
    </source>
</evidence>
<dbReference type="InterPro" id="IPR007110">
    <property type="entry name" value="Ig-like_dom"/>
</dbReference>
<feature type="chain" id="PRO_5018628227" evidence="5">
    <location>
        <begin position="23"/>
        <end position="376"/>
    </location>
</feature>
<dbReference type="FunFam" id="3.30.500.10:FF:000001">
    <property type="entry name" value="H-2 class I histocompatibility antigen, alpha chain"/>
    <property type="match status" value="1"/>
</dbReference>
<dbReference type="InterPro" id="IPR050208">
    <property type="entry name" value="MHC_class-I_related"/>
</dbReference>
<reference evidence="7" key="2">
    <citation type="submission" date="2025-09" db="UniProtKB">
        <authorList>
            <consortium name="Ensembl"/>
        </authorList>
    </citation>
    <scope>IDENTIFICATION</scope>
</reference>
<keyword evidence="1" id="KW-0325">Glycoprotein</keyword>
<dbReference type="STRING" id="109280.ENSHCOP00000015602"/>
<dbReference type="InterPro" id="IPR013783">
    <property type="entry name" value="Ig-like_fold"/>
</dbReference>
<accession>A0A3Q2YQ97</accession>
<keyword evidence="4" id="KW-0812">Transmembrane</keyword>
<evidence type="ECO:0000256" key="2">
    <source>
        <dbReference type="RuleBase" id="RU004439"/>
    </source>
</evidence>
<dbReference type="InterPro" id="IPR001039">
    <property type="entry name" value="MHC_I_a_a1/a2"/>
</dbReference>
<dbReference type="SUPFAM" id="SSF54452">
    <property type="entry name" value="MHC antigen-recognition domain"/>
    <property type="match status" value="1"/>
</dbReference>
<dbReference type="KEGG" id="hcq:109527994"/>
<dbReference type="Pfam" id="PF00129">
    <property type="entry name" value="MHC_I"/>
    <property type="match status" value="1"/>
</dbReference>
<dbReference type="SMART" id="SM00407">
    <property type="entry name" value="IGc1"/>
    <property type="match status" value="1"/>
</dbReference>
<dbReference type="RefSeq" id="XP_019745804.1">
    <property type="nucleotide sequence ID" value="XM_019890245.1"/>
</dbReference>
<evidence type="ECO:0000313" key="7">
    <source>
        <dbReference type="Ensembl" id="ENSHCOP00000015602.1"/>
    </source>
</evidence>
<dbReference type="InterPro" id="IPR037055">
    <property type="entry name" value="MHC_I-like_Ag-recog_sf"/>
</dbReference>
<evidence type="ECO:0000259" key="6">
    <source>
        <dbReference type="PROSITE" id="PS50835"/>
    </source>
</evidence>
<evidence type="ECO:0000256" key="4">
    <source>
        <dbReference type="SAM" id="Phobius"/>
    </source>
</evidence>
<dbReference type="GeneTree" id="ENSGT01120000271828"/>
<comment type="similarity">
    <text evidence="2">Belongs to the MHC class I family.</text>
</comment>
<dbReference type="Gene3D" id="2.60.40.10">
    <property type="entry name" value="Immunoglobulins"/>
    <property type="match status" value="1"/>
</dbReference>
<dbReference type="GO" id="GO:0005615">
    <property type="term" value="C:extracellular space"/>
    <property type="evidence" value="ECO:0007669"/>
    <property type="project" value="TreeGrafter"/>
</dbReference>
<dbReference type="InterPro" id="IPR011161">
    <property type="entry name" value="MHC_I-like_Ag-recog"/>
</dbReference>
<dbReference type="AlphaFoldDB" id="A0A3Q2YQ97"/>
<dbReference type="PROSITE" id="PS50835">
    <property type="entry name" value="IG_LIKE"/>
    <property type="match status" value="1"/>
</dbReference>
<dbReference type="PANTHER" id="PTHR16675">
    <property type="entry name" value="MHC CLASS I-RELATED"/>
    <property type="match status" value="1"/>
</dbReference>
<dbReference type="InterPro" id="IPR003597">
    <property type="entry name" value="Ig_C1-set"/>
</dbReference>
<dbReference type="Proteomes" id="UP000264820">
    <property type="component" value="Unplaced"/>
</dbReference>
<dbReference type="Ensembl" id="ENSHCOT00000028139.1">
    <property type="protein sequence ID" value="ENSHCOP00000015602.1"/>
    <property type="gene ID" value="ENSHCOG00000019242.1"/>
</dbReference>
<dbReference type="OrthoDB" id="8936120at2759"/>
<dbReference type="GO" id="GO:0009897">
    <property type="term" value="C:external side of plasma membrane"/>
    <property type="evidence" value="ECO:0007669"/>
    <property type="project" value="TreeGrafter"/>
</dbReference>
<feature type="region of interest" description="Disordered" evidence="3">
    <location>
        <begin position="346"/>
        <end position="376"/>
    </location>
</feature>
<protein>
    <submittedName>
        <fullName evidence="7">Major histocompatibility complex class I-related gene protein-like</fullName>
    </submittedName>
</protein>
<dbReference type="PRINTS" id="PR01638">
    <property type="entry name" value="MHCCLASSI"/>
</dbReference>
<keyword evidence="5" id="KW-0732">Signal</keyword>
<keyword evidence="8" id="KW-1185">Reference proteome</keyword>
<proteinExistence type="inferred from homology"/>
<keyword evidence="4" id="KW-0472">Membrane</keyword>
<evidence type="ECO:0000256" key="5">
    <source>
        <dbReference type="SAM" id="SignalP"/>
    </source>
</evidence>
<dbReference type="PANTHER" id="PTHR16675:SF237">
    <property type="entry name" value="MHC CLASS I ANTIGEN TRANSCRIPT VARIANT 1-RELATED"/>
    <property type="match status" value="1"/>
</dbReference>
<feature type="transmembrane region" description="Helical" evidence="4">
    <location>
        <begin position="314"/>
        <end position="336"/>
    </location>
</feature>
<dbReference type="InterPro" id="IPR036179">
    <property type="entry name" value="Ig-like_dom_sf"/>
</dbReference>
<dbReference type="InterPro" id="IPR011162">
    <property type="entry name" value="MHC_I/II-like_Ag-recog"/>
</dbReference>